<proteinExistence type="predicted"/>
<dbReference type="EMBL" id="MTYH01000117">
    <property type="protein sequence ID" value="PNP37905.1"/>
    <property type="molecule type" value="Genomic_DNA"/>
</dbReference>
<protein>
    <submittedName>
        <fullName evidence="3">Uncharacterized protein</fullName>
    </submittedName>
</protein>
<name>A0A2K0SXB6_9HYPO</name>
<reference evidence="3 4" key="1">
    <citation type="submission" date="2017-02" db="EMBL/GenBank/DDBJ databases">
        <title>Genomes of Trichoderma spp. with biocontrol activity.</title>
        <authorList>
            <person name="Gardiner D."/>
            <person name="Kazan K."/>
            <person name="Vos C."/>
            <person name="Harvey P."/>
        </authorList>
    </citation>
    <scope>NUCLEOTIDE SEQUENCE [LARGE SCALE GENOMIC DNA]</scope>
    <source>
        <strain evidence="3 4">A5MH</strain>
    </source>
</reference>
<dbReference type="Proteomes" id="UP000236546">
    <property type="component" value="Unassembled WGS sequence"/>
</dbReference>
<evidence type="ECO:0000256" key="2">
    <source>
        <dbReference type="SAM" id="MobiDB-lite"/>
    </source>
</evidence>
<organism evidence="3 4">
    <name type="scientific">Trichoderma gamsii</name>
    <dbReference type="NCBI Taxonomy" id="398673"/>
    <lineage>
        <taxon>Eukaryota</taxon>
        <taxon>Fungi</taxon>
        <taxon>Dikarya</taxon>
        <taxon>Ascomycota</taxon>
        <taxon>Pezizomycotina</taxon>
        <taxon>Sordariomycetes</taxon>
        <taxon>Hypocreomycetidae</taxon>
        <taxon>Hypocreales</taxon>
        <taxon>Hypocreaceae</taxon>
        <taxon>Trichoderma</taxon>
    </lineage>
</organism>
<evidence type="ECO:0000313" key="4">
    <source>
        <dbReference type="Proteomes" id="UP000236546"/>
    </source>
</evidence>
<feature type="coiled-coil region" evidence="1">
    <location>
        <begin position="341"/>
        <end position="371"/>
    </location>
</feature>
<keyword evidence="1" id="KW-0175">Coiled coil</keyword>
<feature type="compositionally biased region" description="Low complexity" evidence="2">
    <location>
        <begin position="143"/>
        <end position="153"/>
    </location>
</feature>
<evidence type="ECO:0000313" key="3">
    <source>
        <dbReference type="EMBL" id="PNP37905.1"/>
    </source>
</evidence>
<dbReference type="AlphaFoldDB" id="A0A2K0SXB6"/>
<feature type="region of interest" description="Disordered" evidence="2">
    <location>
        <begin position="132"/>
        <end position="188"/>
    </location>
</feature>
<evidence type="ECO:0000256" key="1">
    <source>
        <dbReference type="SAM" id="Coils"/>
    </source>
</evidence>
<gene>
    <name evidence="3" type="ORF">TGAMA5MH_10190</name>
</gene>
<feature type="compositionally biased region" description="Basic and acidic residues" evidence="2">
    <location>
        <begin position="381"/>
        <end position="401"/>
    </location>
</feature>
<feature type="compositionally biased region" description="Polar residues" evidence="2">
    <location>
        <begin position="154"/>
        <end position="167"/>
    </location>
</feature>
<sequence>MNQLNVPLSSVEENYEDDEDMDDVEDSGAEEYSNDIELRDAEENIANRRAIQSTKGKNRRAAANSKAKVTRLHKSGNRPRQMSRIINNPTRQSLIDELANTHPIPTRHSTLTIDMDIQQSEYVPDNQHVLETQQEQEQEQEQEQQQQQQQQQQAVETYSNSLNTGSPFDTDIILANPTPSRDSVLPQPEPLVPPTLATSNTMYLIPEEQRGTFEEDTRVSRDKLRQNRLAVEEIIYQKQRDDDEAFKDAAARREAINKDAAQEVEAVLQDKVNGRDVNLRNEWQRIEQNRHRTIGKAEKARQTDANFRMAEAMRKLKKALPGEETDRREQVFKEDEKARHKIILEEENDIKEKNKRKYQAAIEEVARQEEIARQAAVQANSREDGTRLWDSELPSPERSRTPPDLPANLSGVVQEQLPQN</sequence>
<feature type="region of interest" description="Disordered" evidence="2">
    <location>
        <begin position="1"/>
        <end position="32"/>
    </location>
</feature>
<accession>A0A2K0SXB6</accession>
<comment type="caution">
    <text evidence="3">The sequence shown here is derived from an EMBL/GenBank/DDBJ whole genome shotgun (WGS) entry which is preliminary data.</text>
</comment>
<feature type="compositionally biased region" description="Acidic residues" evidence="2">
    <location>
        <begin position="13"/>
        <end position="32"/>
    </location>
</feature>
<feature type="compositionally biased region" description="Polar residues" evidence="2">
    <location>
        <begin position="411"/>
        <end position="420"/>
    </location>
</feature>
<feature type="region of interest" description="Disordered" evidence="2">
    <location>
        <begin position="375"/>
        <end position="420"/>
    </location>
</feature>